<reference evidence="1 2" key="1">
    <citation type="submission" date="2015-01" db="EMBL/GenBank/DDBJ databases">
        <title>Evolution of Trichinella species and genotypes.</title>
        <authorList>
            <person name="Korhonen P.K."/>
            <person name="Edoardo P."/>
            <person name="Giuseppe L.R."/>
            <person name="Gasser R.B."/>
        </authorList>
    </citation>
    <scope>NUCLEOTIDE SEQUENCE [LARGE SCALE GENOMIC DNA]</scope>
    <source>
        <strain evidence="1">ISS1029</strain>
    </source>
</reference>
<organism evidence="1 2">
    <name type="scientific">Trichinella zimbabwensis</name>
    <dbReference type="NCBI Taxonomy" id="268475"/>
    <lineage>
        <taxon>Eukaryota</taxon>
        <taxon>Metazoa</taxon>
        <taxon>Ecdysozoa</taxon>
        <taxon>Nematoda</taxon>
        <taxon>Enoplea</taxon>
        <taxon>Dorylaimia</taxon>
        <taxon>Trichinellida</taxon>
        <taxon>Trichinellidae</taxon>
        <taxon>Trichinella</taxon>
    </lineage>
</organism>
<keyword evidence="2" id="KW-1185">Reference proteome</keyword>
<evidence type="ECO:0000313" key="2">
    <source>
        <dbReference type="Proteomes" id="UP000055024"/>
    </source>
</evidence>
<sequence length="52" mass="5822">MKAEFFSASSCLELCSTTLHPGRIKWHGYSVSEITGPLYLLSVELLSTLLYQ</sequence>
<accession>A0A0V1G9A6</accession>
<protein>
    <submittedName>
        <fullName evidence="1">Uncharacterized protein</fullName>
    </submittedName>
</protein>
<comment type="caution">
    <text evidence="1">The sequence shown here is derived from an EMBL/GenBank/DDBJ whole genome shotgun (WGS) entry which is preliminary data.</text>
</comment>
<dbReference type="AlphaFoldDB" id="A0A0V1G9A6"/>
<gene>
    <name evidence="1" type="ORF">T11_7937</name>
</gene>
<dbReference type="Proteomes" id="UP000055024">
    <property type="component" value="Unassembled WGS sequence"/>
</dbReference>
<name>A0A0V1G9A6_9BILA</name>
<proteinExistence type="predicted"/>
<dbReference type="EMBL" id="JYDP01004649">
    <property type="protein sequence ID" value="KRY94716.1"/>
    <property type="molecule type" value="Genomic_DNA"/>
</dbReference>
<evidence type="ECO:0000313" key="1">
    <source>
        <dbReference type="EMBL" id="KRY94716.1"/>
    </source>
</evidence>